<protein>
    <submittedName>
        <fullName evidence="2">DUF3016 domain-containing protein</fullName>
    </submittedName>
</protein>
<proteinExistence type="predicted"/>
<keyword evidence="1" id="KW-0732">Signal</keyword>
<name>A0A927IGH8_9BACT</name>
<organism evidence="2 3">
    <name type="scientific">Pelagicoccus enzymogenes</name>
    <dbReference type="NCBI Taxonomy" id="2773457"/>
    <lineage>
        <taxon>Bacteria</taxon>
        <taxon>Pseudomonadati</taxon>
        <taxon>Verrucomicrobiota</taxon>
        <taxon>Opitutia</taxon>
        <taxon>Puniceicoccales</taxon>
        <taxon>Pelagicoccaceae</taxon>
        <taxon>Pelagicoccus</taxon>
    </lineage>
</organism>
<sequence length="175" mass="19716">MNIAKKLALLTILSAIATTPSSGATTTASDNIRVSFHEPSQFADIDYDGMNSDKGQQVVLDRIRSVFAESANSWLPPSYQLEVTVRNIDLAGEYEPHREASFPRVVKEIYTPRIKFDYRVLDANGTIVREGAETLRNDSFLSDPARAFRANQEVAYEVSQLIRDWSNKMKRDKLS</sequence>
<dbReference type="RefSeq" id="WP_191618312.1">
    <property type="nucleotide sequence ID" value="NZ_JACYFG010000040.1"/>
</dbReference>
<reference evidence="2" key="1">
    <citation type="submission" date="2020-09" db="EMBL/GenBank/DDBJ databases">
        <title>Pelagicoccus enzymogenes sp. nov. with an EPS production, isolated from marine sediment.</title>
        <authorList>
            <person name="Feng X."/>
        </authorList>
    </citation>
    <scope>NUCLEOTIDE SEQUENCE</scope>
    <source>
        <strain evidence="2">NFK12</strain>
    </source>
</reference>
<dbReference type="Pfam" id="PF11454">
    <property type="entry name" value="DUF3016"/>
    <property type="match status" value="1"/>
</dbReference>
<gene>
    <name evidence="2" type="ORF">IEN85_17055</name>
</gene>
<evidence type="ECO:0000313" key="3">
    <source>
        <dbReference type="Proteomes" id="UP000622317"/>
    </source>
</evidence>
<evidence type="ECO:0000256" key="1">
    <source>
        <dbReference type="SAM" id="SignalP"/>
    </source>
</evidence>
<dbReference type="InterPro" id="IPR021557">
    <property type="entry name" value="DUF3016"/>
</dbReference>
<keyword evidence="3" id="KW-1185">Reference proteome</keyword>
<dbReference type="AlphaFoldDB" id="A0A927IGH8"/>
<comment type="caution">
    <text evidence="2">The sequence shown here is derived from an EMBL/GenBank/DDBJ whole genome shotgun (WGS) entry which is preliminary data.</text>
</comment>
<dbReference type="EMBL" id="JACYFG010000040">
    <property type="protein sequence ID" value="MBD5781212.1"/>
    <property type="molecule type" value="Genomic_DNA"/>
</dbReference>
<evidence type="ECO:0000313" key="2">
    <source>
        <dbReference type="EMBL" id="MBD5781212.1"/>
    </source>
</evidence>
<dbReference type="Proteomes" id="UP000622317">
    <property type="component" value="Unassembled WGS sequence"/>
</dbReference>
<feature type="signal peptide" evidence="1">
    <location>
        <begin position="1"/>
        <end position="23"/>
    </location>
</feature>
<feature type="chain" id="PRO_5037565048" evidence="1">
    <location>
        <begin position="24"/>
        <end position="175"/>
    </location>
</feature>
<accession>A0A927IGH8</accession>